<dbReference type="AlphaFoldDB" id="A0A0G2EZH5"/>
<feature type="compositionally biased region" description="Low complexity" evidence="1">
    <location>
        <begin position="116"/>
        <end position="137"/>
    </location>
</feature>
<evidence type="ECO:0000313" key="3">
    <source>
        <dbReference type="Proteomes" id="UP000053317"/>
    </source>
</evidence>
<reference evidence="2 3" key="2">
    <citation type="submission" date="2015-05" db="EMBL/GenBank/DDBJ databases">
        <authorList>
            <person name="Morales-Cruz A."/>
            <person name="Amrine K.C."/>
            <person name="Cantu D."/>
        </authorList>
    </citation>
    <scope>NUCLEOTIDE SEQUENCE [LARGE SCALE GENOMIC DNA]</scope>
    <source>
        <strain evidence="2">UCRPC4</strain>
    </source>
</reference>
<protein>
    <recommendedName>
        <fullName evidence="4">Rhomboid family membrane protein</fullName>
    </recommendedName>
</protein>
<dbReference type="EMBL" id="LCWF01000024">
    <property type="protein sequence ID" value="KKY27466.1"/>
    <property type="molecule type" value="Genomic_DNA"/>
</dbReference>
<feature type="region of interest" description="Disordered" evidence="1">
    <location>
        <begin position="74"/>
        <end position="208"/>
    </location>
</feature>
<comment type="caution">
    <text evidence="2">The sequence shown here is derived from an EMBL/GenBank/DDBJ whole genome shotgun (WGS) entry which is preliminary data.</text>
</comment>
<feature type="compositionally biased region" description="Basic and acidic residues" evidence="1">
    <location>
        <begin position="155"/>
        <end position="168"/>
    </location>
</feature>
<evidence type="ECO:0000313" key="2">
    <source>
        <dbReference type="EMBL" id="KKY27466.1"/>
    </source>
</evidence>
<gene>
    <name evidence="2" type="ORF">UCRPC4_g01061</name>
</gene>
<sequence>MEDYEKFKHYAALGMIVLAPTLAIMPPRKLDLYTVALSTGFVASASQLSKERYGYGLVDLAGWKYEEYRKRKIAEQQQHQNPTSIREQTTKSDANTAWAWTSSPKSTQPRILDGHPSSSSSSSSPSSQQSLPSESSPKPAKQSLWQRIWMGDESPNWREERAKEHAEALESGQTVGDLIRSQVEEVWEGWGGRSEEKKKEKGQGEEEK</sequence>
<evidence type="ECO:0000256" key="1">
    <source>
        <dbReference type="SAM" id="MobiDB-lite"/>
    </source>
</evidence>
<keyword evidence="3" id="KW-1185">Reference proteome</keyword>
<evidence type="ECO:0008006" key="4">
    <source>
        <dbReference type="Google" id="ProtNLM"/>
    </source>
</evidence>
<name>A0A0G2EZH5_PHACM</name>
<dbReference type="Proteomes" id="UP000053317">
    <property type="component" value="Unassembled WGS sequence"/>
</dbReference>
<reference evidence="2 3" key="1">
    <citation type="submission" date="2015-05" db="EMBL/GenBank/DDBJ databases">
        <title>Distinctive expansion of gene families associated with plant cell wall degradation and secondary metabolism in the genomes of grapevine trunk pathogens.</title>
        <authorList>
            <person name="Lawrence D.P."/>
            <person name="Travadon R."/>
            <person name="Rolshausen P.E."/>
            <person name="Baumgartner K."/>
        </authorList>
    </citation>
    <scope>NUCLEOTIDE SEQUENCE [LARGE SCALE GENOMIC DNA]</scope>
    <source>
        <strain evidence="2">UCRPC4</strain>
    </source>
</reference>
<organism evidence="2 3">
    <name type="scientific">Phaeomoniella chlamydospora</name>
    <name type="common">Phaeoacremonium chlamydosporum</name>
    <dbReference type="NCBI Taxonomy" id="158046"/>
    <lineage>
        <taxon>Eukaryota</taxon>
        <taxon>Fungi</taxon>
        <taxon>Dikarya</taxon>
        <taxon>Ascomycota</taxon>
        <taxon>Pezizomycotina</taxon>
        <taxon>Eurotiomycetes</taxon>
        <taxon>Chaetothyriomycetidae</taxon>
        <taxon>Phaeomoniellales</taxon>
        <taxon>Phaeomoniellaceae</taxon>
        <taxon>Phaeomoniella</taxon>
    </lineage>
</organism>
<feature type="compositionally biased region" description="Basic and acidic residues" evidence="1">
    <location>
        <begin position="193"/>
        <end position="208"/>
    </location>
</feature>
<proteinExistence type="predicted"/>
<feature type="compositionally biased region" description="Polar residues" evidence="1">
    <location>
        <begin position="75"/>
        <end position="109"/>
    </location>
</feature>
<accession>A0A0G2EZH5</accession>
<dbReference type="OrthoDB" id="5411041at2759"/>